<dbReference type="Proteomes" id="UP001595616">
    <property type="component" value="Unassembled WGS sequence"/>
</dbReference>
<proteinExistence type="predicted"/>
<name>A0ABV7YYF3_9BACT</name>
<dbReference type="SUPFAM" id="SSF109604">
    <property type="entry name" value="HD-domain/PDEase-like"/>
    <property type="match status" value="1"/>
</dbReference>
<dbReference type="InterPro" id="IPR006675">
    <property type="entry name" value="HDIG_dom"/>
</dbReference>
<keyword evidence="3" id="KW-1185">Reference proteome</keyword>
<dbReference type="NCBIfam" id="TIGR00277">
    <property type="entry name" value="HDIG"/>
    <property type="match status" value="1"/>
</dbReference>
<dbReference type="RefSeq" id="WP_379837546.1">
    <property type="nucleotide sequence ID" value="NZ_JBHRYQ010000001.1"/>
</dbReference>
<dbReference type="CDD" id="cd00077">
    <property type="entry name" value="HDc"/>
    <property type="match status" value="1"/>
</dbReference>
<organism evidence="2 3">
    <name type="scientific">Lacihabitans lacunae</name>
    <dbReference type="NCBI Taxonomy" id="1028214"/>
    <lineage>
        <taxon>Bacteria</taxon>
        <taxon>Pseudomonadati</taxon>
        <taxon>Bacteroidota</taxon>
        <taxon>Cytophagia</taxon>
        <taxon>Cytophagales</taxon>
        <taxon>Leadbetterellaceae</taxon>
        <taxon>Lacihabitans</taxon>
    </lineage>
</organism>
<dbReference type="InterPro" id="IPR006674">
    <property type="entry name" value="HD_domain"/>
</dbReference>
<dbReference type="PANTHER" id="PTHR40202:SF1">
    <property type="entry name" value="HD DOMAIN-CONTAINING PROTEIN"/>
    <property type="match status" value="1"/>
</dbReference>
<evidence type="ECO:0000259" key="1">
    <source>
        <dbReference type="Pfam" id="PF01966"/>
    </source>
</evidence>
<feature type="domain" description="HD" evidence="1">
    <location>
        <begin position="30"/>
        <end position="104"/>
    </location>
</feature>
<dbReference type="EMBL" id="JBHRYQ010000001">
    <property type="protein sequence ID" value="MFC3810967.1"/>
    <property type="molecule type" value="Genomic_DNA"/>
</dbReference>
<accession>A0ABV7YYF3</accession>
<dbReference type="Gene3D" id="1.10.3210.10">
    <property type="entry name" value="Hypothetical protein af1432"/>
    <property type="match status" value="1"/>
</dbReference>
<reference evidence="3" key="1">
    <citation type="journal article" date="2019" name="Int. J. Syst. Evol. Microbiol.">
        <title>The Global Catalogue of Microorganisms (GCM) 10K type strain sequencing project: providing services to taxonomists for standard genome sequencing and annotation.</title>
        <authorList>
            <consortium name="The Broad Institute Genomics Platform"/>
            <consortium name="The Broad Institute Genome Sequencing Center for Infectious Disease"/>
            <person name="Wu L."/>
            <person name="Ma J."/>
        </authorList>
    </citation>
    <scope>NUCLEOTIDE SEQUENCE [LARGE SCALE GENOMIC DNA]</scope>
    <source>
        <strain evidence="3">CECT 7956</strain>
    </source>
</reference>
<evidence type="ECO:0000313" key="2">
    <source>
        <dbReference type="EMBL" id="MFC3810967.1"/>
    </source>
</evidence>
<sequence>MVKVDILSEIRELFISQGNEAYFGEEVSQFQHAAQALVLAKNQGEDLEMQTAAFLHDIGHLLTDPTKQNSTKYGRKDHEWAASEWLRKRKFSERIIKSVENHVAAKKYLCFKEPDYFHELSDASKATLLFQGGVMTESEAEAFEKKMYFREMIALRKWDDQAKEVDFETPTLDECLDIIEKYFIQKS</sequence>
<comment type="caution">
    <text evidence="2">The sequence shown here is derived from an EMBL/GenBank/DDBJ whole genome shotgun (WGS) entry which is preliminary data.</text>
</comment>
<evidence type="ECO:0000313" key="3">
    <source>
        <dbReference type="Proteomes" id="UP001595616"/>
    </source>
</evidence>
<protein>
    <submittedName>
        <fullName evidence="2">HD domain-containing protein</fullName>
    </submittedName>
</protein>
<gene>
    <name evidence="2" type="ORF">ACFOOI_09905</name>
</gene>
<dbReference type="PANTHER" id="PTHR40202">
    <property type="match status" value="1"/>
</dbReference>
<dbReference type="InterPro" id="IPR052567">
    <property type="entry name" value="OP_Dioxygenase"/>
</dbReference>
<dbReference type="InterPro" id="IPR003607">
    <property type="entry name" value="HD/PDEase_dom"/>
</dbReference>
<dbReference type="Pfam" id="PF01966">
    <property type="entry name" value="HD"/>
    <property type="match status" value="1"/>
</dbReference>